<organism evidence="3">
    <name type="scientific">Tanacetum cinerariifolium</name>
    <name type="common">Dalmatian daisy</name>
    <name type="synonym">Chrysanthemum cinerariifolium</name>
    <dbReference type="NCBI Taxonomy" id="118510"/>
    <lineage>
        <taxon>Eukaryota</taxon>
        <taxon>Viridiplantae</taxon>
        <taxon>Streptophyta</taxon>
        <taxon>Embryophyta</taxon>
        <taxon>Tracheophyta</taxon>
        <taxon>Spermatophyta</taxon>
        <taxon>Magnoliopsida</taxon>
        <taxon>eudicotyledons</taxon>
        <taxon>Gunneridae</taxon>
        <taxon>Pentapetalae</taxon>
        <taxon>asterids</taxon>
        <taxon>campanulids</taxon>
        <taxon>Asterales</taxon>
        <taxon>Asteraceae</taxon>
        <taxon>Asteroideae</taxon>
        <taxon>Anthemideae</taxon>
        <taxon>Anthemidinae</taxon>
        <taxon>Tanacetum</taxon>
    </lineage>
</organism>
<keyword evidence="1" id="KW-0175">Coiled coil</keyword>
<reference evidence="3" key="1">
    <citation type="journal article" date="2019" name="Sci. Rep.">
        <title>Draft genome of Tanacetum cinerariifolium, the natural source of mosquito coil.</title>
        <authorList>
            <person name="Yamashiro T."/>
            <person name="Shiraishi A."/>
            <person name="Satake H."/>
            <person name="Nakayama K."/>
        </authorList>
    </citation>
    <scope>NUCLEOTIDE SEQUENCE</scope>
</reference>
<dbReference type="AlphaFoldDB" id="A0A6L2LJ33"/>
<feature type="region of interest" description="Disordered" evidence="2">
    <location>
        <begin position="864"/>
        <end position="896"/>
    </location>
</feature>
<name>A0A6L2LJ33_TANCI</name>
<gene>
    <name evidence="3" type="ORF">Tci_033128</name>
</gene>
<accession>A0A6L2LJ33</accession>
<comment type="caution">
    <text evidence="3">The sequence shown here is derived from an EMBL/GenBank/DDBJ whole genome shotgun (WGS) entry which is preliminary data.</text>
</comment>
<protein>
    <submittedName>
        <fullName evidence="3">Uncharacterized protein</fullName>
    </submittedName>
</protein>
<proteinExistence type="predicted"/>
<sequence length="1055" mass="120919">MESIISLGQKNTLAEYMILSGADNHPPMLDKDLQLISFFKDYHQISICLLIITELPMIYGREFNYLCKEMIQLLVSAKQMAFLIAVTSLRFPSTNNQLRTSSVMLLVMGETIQVDGQRLLNVTTVKVKDILLGNALSPRDQGMQHVLMATISNYGFDVISEEPHSETYLNDMENQSYQNPFHLKKAQRIKPTLYDRIVMSDKHVSIPMIDDEETLIMEEESRSRMSKKEKDLEAIKQNISHKPIDYDKLNRLIEDFGKCFTPQKELSAEQAFWLRIFDPTNKPSNALPVKIKAPKKLPKISLVNESLKKLKFHLAKFVSVVKIKTTPNALTKEFFENNDLKAQLQDKDSTICKLKNIIKSLREKSKEENVNYDYKEIKTKNVELENSVAKLSLENEHLCNEINHVKQIFNEQFDLIKKTCVRTKEHSDSLIDKLNLKSANNKALKSQIQDKVFVIMSLKNDMRRLKRKEIVDIAIQKPSATTIVLGMFKLNLEPLAPRLLKNREIHLEYLKNTQEQADILRGIVKQAKAKQPLDNVFDFAYMNQYSAHMVAASKVRMLKPGEYEIWRMRIEQYIQMIDYALWEFIKNGATLPKTPDMATLYGKWGIAHKILIHQGIREIFVEGVTTEVPITTVEEKAQIRLEMKARSTLMMGILNEHQLKFNSIKDAKKLLEAVEKRFSENAVTKKTQRNLLKQQYKNFNAPSLEMLDQTFDRLQKLGNPQMDLQDQGVIDSECSRHMTWNMSYFTEYKEMDRGYVAFGGNPKGRKITIKGKNKENAGLLPWPKLLMGKYMHARVDDMKIVITESSVRRDLQLADEEGIDCLPNSTIFEQLVLMGPTESVIDEAVHKELGDSLVRTATTAFSLESEQDNGNITKTQSKATPNERSSQGTNSDGGLKFQETMRDTISQTRVLDLEKTKTTQRNKIDSLKRRVKKLEKRNRSRTHNLKRLYKVGLSARVESFRDEESLGEDASKQGRRIDAIDPDDELTLVNDTDNEMFDVDDLGGKEVFVVRKNDNVVEEVVNAAQVSTAATTTTITTKEITLAQALEALKLQDPK</sequence>
<evidence type="ECO:0000256" key="2">
    <source>
        <dbReference type="SAM" id="MobiDB-lite"/>
    </source>
</evidence>
<feature type="compositionally biased region" description="Polar residues" evidence="2">
    <location>
        <begin position="864"/>
        <end position="892"/>
    </location>
</feature>
<evidence type="ECO:0000313" key="3">
    <source>
        <dbReference type="EMBL" id="GEU61150.1"/>
    </source>
</evidence>
<dbReference type="EMBL" id="BKCJ010004457">
    <property type="protein sequence ID" value="GEU61150.1"/>
    <property type="molecule type" value="Genomic_DNA"/>
</dbReference>
<feature type="coiled-coil region" evidence="1">
    <location>
        <begin position="374"/>
        <end position="401"/>
    </location>
</feature>
<evidence type="ECO:0000256" key="1">
    <source>
        <dbReference type="SAM" id="Coils"/>
    </source>
</evidence>
<feature type="coiled-coil region" evidence="1">
    <location>
        <begin position="910"/>
        <end position="944"/>
    </location>
</feature>